<accession>A0ABP6LVT0</accession>
<dbReference type="Proteomes" id="UP001501532">
    <property type="component" value="Unassembled WGS sequence"/>
</dbReference>
<organism evidence="1 2">
    <name type="scientific">Streptomyces glomeratus</name>
    <dbReference type="NCBI Taxonomy" id="284452"/>
    <lineage>
        <taxon>Bacteria</taxon>
        <taxon>Bacillati</taxon>
        <taxon>Actinomycetota</taxon>
        <taxon>Actinomycetes</taxon>
        <taxon>Kitasatosporales</taxon>
        <taxon>Streptomycetaceae</taxon>
        <taxon>Streptomyces</taxon>
    </lineage>
</organism>
<sequence>MAGMPGLLVAEVFSGAQVMTVTVSSPDPPVVPGTTPHAAAIDATATSAPVESRAALTRGLAALRTEPCTGGRAGEELVRRLPVMDMHDSAT</sequence>
<proteinExistence type="predicted"/>
<name>A0ABP6LVT0_9ACTN</name>
<reference evidence="2" key="1">
    <citation type="journal article" date="2019" name="Int. J. Syst. Evol. Microbiol.">
        <title>The Global Catalogue of Microorganisms (GCM) 10K type strain sequencing project: providing services to taxonomists for standard genome sequencing and annotation.</title>
        <authorList>
            <consortium name="The Broad Institute Genomics Platform"/>
            <consortium name="The Broad Institute Genome Sequencing Center for Infectious Disease"/>
            <person name="Wu L."/>
            <person name="Ma J."/>
        </authorList>
    </citation>
    <scope>NUCLEOTIDE SEQUENCE [LARGE SCALE GENOMIC DNA]</scope>
    <source>
        <strain evidence="2">JCM 9091</strain>
    </source>
</reference>
<protein>
    <submittedName>
        <fullName evidence="1">Uncharacterized protein</fullName>
    </submittedName>
</protein>
<comment type="caution">
    <text evidence="1">The sequence shown here is derived from an EMBL/GenBank/DDBJ whole genome shotgun (WGS) entry which is preliminary data.</text>
</comment>
<gene>
    <name evidence="1" type="ORF">GCM10010448_50000</name>
</gene>
<dbReference type="EMBL" id="BAAAUF010000048">
    <property type="protein sequence ID" value="GAA3060600.1"/>
    <property type="molecule type" value="Genomic_DNA"/>
</dbReference>
<keyword evidence="2" id="KW-1185">Reference proteome</keyword>
<evidence type="ECO:0000313" key="2">
    <source>
        <dbReference type="Proteomes" id="UP001501532"/>
    </source>
</evidence>
<evidence type="ECO:0000313" key="1">
    <source>
        <dbReference type="EMBL" id="GAA3060600.1"/>
    </source>
</evidence>